<sequence>MNIAKKIAFVLLCLICWIIPSLVQAAPFDVENGKVYGHKGPDGTTSLFAKAIGGNWNFTIHKVFPNKGQMYYFLSAELEDRKVGKKHVNSATLTINGKSVMLQPLTNFQPVIVKNSYQEYYSLPEDVRQQIAQATEMSIAFQFDGASPETGAVKDSTVKAFKRLIMLEKDSYIREGKVLEATEEPSKAFFHPQIFIPNAKPEEVLDALVYEINFDTYKGKEEFNYASGYFINHTSDPYVTQLVCRSSFGDTTDFVTVACRPYSNGVWVTINLMMQKCTPGRFGYNGAYFPGSVQYSFYENDSSNSLVVNTRNYWRTHSELWAMNLHSVYNQLYGKVDYGFSLARKDIKKGPFKVNTVDSKKFPELDRVSVGDSLVAIDGVSTTLMGVQDLDYWLDNGISGQRTFTFKSITGEEKKVAISPQVQLTAPAASKDYRKILMDKMPKWFVEKGIRALSPKTIFLESNVYDPLGTGIK</sequence>
<accession>A0ABZ3J5C6</accession>
<dbReference type="EMBL" id="CP155571">
    <property type="protein sequence ID" value="XFO73568.1"/>
    <property type="molecule type" value="Genomic_DNA"/>
</dbReference>
<organism evidence="2 3">
    <name type="scientific">Sporomusa acidovorans (strain ATCC 49682 / DSM 3132 / Mol)</name>
    <dbReference type="NCBI Taxonomy" id="1123286"/>
    <lineage>
        <taxon>Bacteria</taxon>
        <taxon>Bacillati</taxon>
        <taxon>Bacillota</taxon>
        <taxon>Negativicutes</taxon>
        <taxon>Selenomonadales</taxon>
        <taxon>Sporomusaceae</taxon>
        <taxon>Sporomusa</taxon>
    </lineage>
</organism>
<protein>
    <recommendedName>
        <fullName evidence="4">PDZ domain-containing protein</fullName>
    </recommendedName>
</protein>
<dbReference type="Proteomes" id="UP000216052">
    <property type="component" value="Chromosome"/>
</dbReference>
<evidence type="ECO:0008006" key="4">
    <source>
        <dbReference type="Google" id="ProtNLM"/>
    </source>
</evidence>
<keyword evidence="3" id="KW-1185">Reference proteome</keyword>
<feature type="chain" id="PRO_5046843048" description="PDZ domain-containing protein" evidence="1">
    <location>
        <begin position="26"/>
        <end position="473"/>
    </location>
</feature>
<keyword evidence="1" id="KW-0732">Signal</keyword>
<evidence type="ECO:0000313" key="3">
    <source>
        <dbReference type="Proteomes" id="UP000216052"/>
    </source>
</evidence>
<evidence type="ECO:0000313" key="2">
    <source>
        <dbReference type="EMBL" id="XFO73568.1"/>
    </source>
</evidence>
<evidence type="ECO:0000256" key="1">
    <source>
        <dbReference type="SAM" id="SignalP"/>
    </source>
</evidence>
<dbReference type="RefSeq" id="WP_093797075.1">
    <property type="nucleotide sequence ID" value="NZ_CP155571.1"/>
</dbReference>
<proteinExistence type="predicted"/>
<name>A0ABZ3J5C6_SPOA4</name>
<gene>
    <name evidence="2" type="ORF">SPACI_036750</name>
</gene>
<reference evidence="2" key="1">
    <citation type="submission" date="2024-05" db="EMBL/GenBank/DDBJ databases">
        <title>Isolation and characterization of Sporomusa carbonis sp. nov., a carboxydotrophic hydrogenogen in the genus of Sporomusa isolated from a charcoal burning pile.</title>
        <authorList>
            <person name="Boeer T."/>
            <person name="Rosenbaum F."/>
            <person name="Eysell L."/>
            <person name="Mueller V."/>
            <person name="Daniel R."/>
            <person name="Poehlein A."/>
        </authorList>
    </citation>
    <scope>NUCLEOTIDE SEQUENCE [LARGE SCALE GENOMIC DNA]</scope>
    <source>
        <strain evidence="2">DSM 3132</strain>
    </source>
</reference>
<feature type="signal peptide" evidence="1">
    <location>
        <begin position="1"/>
        <end position="25"/>
    </location>
</feature>